<gene>
    <name evidence="4" type="primary">LOC111019152</name>
</gene>
<dbReference type="PANTHER" id="PTHR31558">
    <property type="entry name" value="CW14 PROTEIN"/>
    <property type="match status" value="1"/>
</dbReference>
<dbReference type="InterPro" id="IPR009769">
    <property type="entry name" value="EDR2_C"/>
</dbReference>
<evidence type="ECO:0000313" key="3">
    <source>
        <dbReference type="Proteomes" id="UP000504603"/>
    </source>
</evidence>
<dbReference type="AlphaFoldDB" id="A0A6J1DCQ8"/>
<evidence type="ECO:0000259" key="2">
    <source>
        <dbReference type="Pfam" id="PF07059"/>
    </source>
</evidence>
<keyword evidence="3" id="KW-1185">Reference proteome</keyword>
<feature type="compositionally biased region" description="Low complexity" evidence="1">
    <location>
        <begin position="85"/>
        <end position="108"/>
    </location>
</feature>
<feature type="compositionally biased region" description="Basic and acidic residues" evidence="1">
    <location>
        <begin position="43"/>
        <end position="54"/>
    </location>
</feature>
<dbReference type="OrthoDB" id="9970435at2759"/>
<feature type="compositionally biased region" description="Low complexity" evidence="1">
    <location>
        <begin position="134"/>
        <end position="148"/>
    </location>
</feature>
<dbReference type="KEGG" id="mcha:111019152"/>
<evidence type="ECO:0000256" key="1">
    <source>
        <dbReference type="SAM" id="MobiDB-lite"/>
    </source>
</evidence>
<dbReference type="Proteomes" id="UP000504603">
    <property type="component" value="Unplaced"/>
</dbReference>
<feature type="compositionally biased region" description="Basic residues" evidence="1">
    <location>
        <begin position="15"/>
        <end position="33"/>
    </location>
</feature>
<dbReference type="PANTHER" id="PTHR31558:SF3">
    <property type="entry name" value="CW14 PROTEIN"/>
    <property type="match status" value="1"/>
</dbReference>
<feature type="region of interest" description="Disordered" evidence="1">
    <location>
        <begin position="1"/>
        <end position="63"/>
    </location>
</feature>
<dbReference type="Pfam" id="PF07059">
    <property type="entry name" value="EDR2_C"/>
    <property type="match status" value="1"/>
</dbReference>
<organism evidence="3 4">
    <name type="scientific">Momordica charantia</name>
    <name type="common">Bitter gourd</name>
    <name type="synonym">Balsam pear</name>
    <dbReference type="NCBI Taxonomy" id="3673"/>
    <lineage>
        <taxon>Eukaryota</taxon>
        <taxon>Viridiplantae</taxon>
        <taxon>Streptophyta</taxon>
        <taxon>Embryophyta</taxon>
        <taxon>Tracheophyta</taxon>
        <taxon>Spermatophyta</taxon>
        <taxon>Magnoliopsida</taxon>
        <taxon>eudicotyledons</taxon>
        <taxon>Gunneridae</taxon>
        <taxon>Pentapetalae</taxon>
        <taxon>rosids</taxon>
        <taxon>fabids</taxon>
        <taxon>Cucurbitales</taxon>
        <taxon>Cucurbitaceae</taxon>
        <taxon>Momordiceae</taxon>
        <taxon>Momordica</taxon>
    </lineage>
</organism>
<reference evidence="4" key="1">
    <citation type="submission" date="2025-08" db="UniProtKB">
        <authorList>
            <consortium name="RefSeq"/>
        </authorList>
    </citation>
    <scope>IDENTIFICATION</scope>
    <source>
        <strain evidence="4">OHB3-1</strain>
    </source>
</reference>
<sequence length="537" mass="59227">MGACVSTPEGCVGGKFKKSSRKKNRRKRRRGLKTRAFSGISDGSHRSDPIDHRSFSNPTFQAGSSDEAWFDTVAKFESDCDEDYQSIPDDIQSIQSIEGASTSSVSSSGDANHGDHNASRHSATPDQIHRPGNSARVHSVSSSSIQVSRDSHSQTMNSDDAEPQFKGHGHLSEANEPVFIDEISSTAGESSGKGDGILDNCGILPSNCLPCLASTINSVEKRKSLSSSPPSGLKKAALKLSFKWKEGNSNAALFSSKALLQRPMAGSQVPFCPAGKKMLDCWSHIEPASFKVRGVNYAKDKKKEFASSHAAYQPFGVDVFLSHRKVDHIARFVELPAANYSGKLPPILVVNVQIPLYPAAIFQGETDGEGISIVLYFKLSDAYAKELTSHFQENIRKLIDDEVERVKGFPVDTIVPFRERLKILGRVANVEDLPMSAAERKLMQAYNEKPVLSRPQHEFYLGENYLEIDLDMHRFSYISRKGFEAFLDRLKCCILDVGLTIQGNKPEELPEELLCCIRLNGIDYVNYQQLGMGQETL</sequence>
<accession>A0A6J1DCQ8</accession>
<feature type="domain" description="Protein ENHANCED DISEASE RESISTANCE 2 C-terminal" evidence="2">
    <location>
        <begin position="282"/>
        <end position="523"/>
    </location>
</feature>
<proteinExistence type="predicted"/>
<dbReference type="GeneID" id="111019152"/>
<name>A0A6J1DCQ8_MOMCH</name>
<dbReference type="RefSeq" id="XP_022151157.1">
    <property type="nucleotide sequence ID" value="XM_022295465.1"/>
</dbReference>
<evidence type="ECO:0000313" key="4">
    <source>
        <dbReference type="RefSeq" id="XP_022151157.1"/>
    </source>
</evidence>
<feature type="region of interest" description="Disordered" evidence="1">
    <location>
        <begin position="81"/>
        <end position="170"/>
    </location>
</feature>
<protein>
    <submittedName>
        <fullName evidence="4">Uncharacterized protein LOC111019152 isoform X1</fullName>
    </submittedName>
</protein>